<dbReference type="InterPro" id="IPR016181">
    <property type="entry name" value="Acyl_CoA_acyltransferase"/>
</dbReference>
<dbReference type="InterPro" id="IPR000182">
    <property type="entry name" value="GNAT_dom"/>
</dbReference>
<dbReference type="Gene3D" id="3.40.630.30">
    <property type="match status" value="1"/>
</dbReference>
<keyword evidence="3" id="KW-1185">Reference proteome</keyword>
<comment type="caution">
    <text evidence="2">The sequence shown here is derived from an EMBL/GenBank/DDBJ whole genome shotgun (WGS) entry which is preliminary data.</text>
</comment>
<proteinExistence type="predicted"/>
<evidence type="ECO:0000313" key="2">
    <source>
        <dbReference type="EMBL" id="CCI52896.1"/>
    </source>
</evidence>
<name>A0A077M6K4_9MICO</name>
<dbReference type="SUPFAM" id="SSF55729">
    <property type="entry name" value="Acyl-CoA N-acyltransferases (Nat)"/>
    <property type="match status" value="1"/>
</dbReference>
<dbReference type="CDD" id="cd04301">
    <property type="entry name" value="NAT_SF"/>
    <property type="match status" value="1"/>
</dbReference>
<dbReference type="Proteomes" id="UP000035720">
    <property type="component" value="Unassembled WGS sequence"/>
</dbReference>
<organism evidence="2 3">
    <name type="scientific">Nostocoides jenkinsii Ben 74</name>
    <dbReference type="NCBI Taxonomy" id="1193518"/>
    <lineage>
        <taxon>Bacteria</taxon>
        <taxon>Bacillati</taxon>
        <taxon>Actinomycetota</taxon>
        <taxon>Actinomycetes</taxon>
        <taxon>Micrococcales</taxon>
        <taxon>Intrasporangiaceae</taxon>
        <taxon>Nostocoides</taxon>
    </lineage>
</organism>
<protein>
    <submittedName>
        <fullName evidence="2">GCN5-related N-acetyltransferase (Modular protein)</fullName>
    </submittedName>
</protein>
<feature type="domain" description="N-acetyltransferase" evidence="1">
    <location>
        <begin position="89"/>
        <end position="189"/>
    </location>
</feature>
<keyword evidence="2" id="KW-0808">Transferase</keyword>
<dbReference type="OrthoDB" id="4256927at2"/>
<gene>
    <name evidence="2" type="ORF">BN13_240013</name>
</gene>
<reference evidence="2 3" key="1">
    <citation type="journal article" date="2013" name="ISME J.">
        <title>A metabolic model for members of the genus Tetrasphaera involved in enhanced biological phosphorus removal.</title>
        <authorList>
            <person name="Kristiansen R."/>
            <person name="Nguyen H.T.T."/>
            <person name="Saunders A.M."/>
            <person name="Nielsen J.L."/>
            <person name="Wimmer R."/>
            <person name="Le V.Q."/>
            <person name="McIlroy S.J."/>
            <person name="Petrovski S."/>
            <person name="Seviour R.J."/>
            <person name="Calteau A."/>
            <person name="Nielsen K.L."/>
            <person name="Nielsen P.H."/>
        </authorList>
    </citation>
    <scope>NUCLEOTIDE SEQUENCE [LARGE SCALE GENOMIC DNA]</scope>
    <source>
        <strain evidence="2 3">Ben 74</strain>
    </source>
</reference>
<dbReference type="AlphaFoldDB" id="A0A077M6K4"/>
<sequence>MPHAGAAHPSPPLSLIAVNDLESEMPTPTVPRFSARLTALCERERLPDGTPVWVGPLLQTDRDMLAEEYLKLSPNSKRSRFLSAIPALTDDMLDRLVDDVDGVNHVALVVFVEQNKVISPIAIGRIVRYPEMTDTADIAFTVQDAWHGRGIATLLARLLCERAPEGITHLLTEVAADNPAPLKILGKLGEMQVHRAGYGVLDVEVALSGEHLRLTPPAEGQRLHPLLAAYARQILHTRDVICDELVKLSPLSWFVLPADDDSEDLVPEAAEGVERRGA</sequence>
<dbReference type="EMBL" id="CAJC01000133">
    <property type="protein sequence ID" value="CCI52896.1"/>
    <property type="molecule type" value="Genomic_DNA"/>
</dbReference>
<accession>A0A077M6K4</accession>
<dbReference type="STRING" id="1193518.BN13_240013"/>
<dbReference type="Pfam" id="PF13302">
    <property type="entry name" value="Acetyltransf_3"/>
    <property type="match status" value="1"/>
</dbReference>
<dbReference type="GO" id="GO:0016747">
    <property type="term" value="F:acyltransferase activity, transferring groups other than amino-acyl groups"/>
    <property type="evidence" value="ECO:0007669"/>
    <property type="project" value="InterPro"/>
</dbReference>
<evidence type="ECO:0000313" key="3">
    <source>
        <dbReference type="Proteomes" id="UP000035720"/>
    </source>
</evidence>
<evidence type="ECO:0000259" key="1">
    <source>
        <dbReference type="Pfam" id="PF13302"/>
    </source>
</evidence>